<reference evidence="2" key="1">
    <citation type="journal article" date="2014" name="Int. J. Syst. Evol. Microbiol.">
        <title>Complete genome of a new Firmicutes species belonging to the dominant human colonic microbiota ('Ruminococcus bicirculans') reveals two chromosomes and a selective capacity to utilize plant glucans.</title>
        <authorList>
            <consortium name="NISC Comparative Sequencing Program"/>
            <person name="Wegmann U."/>
            <person name="Louis P."/>
            <person name="Goesmann A."/>
            <person name="Henrissat B."/>
            <person name="Duncan S.H."/>
            <person name="Flint H.J."/>
        </authorList>
    </citation>
    <scope>NUCLEOTIDE SEQUENCE</scope>
    <source>
        <strain evidence="2">NBRC 107169</strain>
    </source>
</reference>
<dbReference type="Proteomes" id="UP001161405">
    <property type="component" value="Unassembled WGS sequence"/>
</dbReference>
<proteinExistence type="predicted"/>
<feature type="transmembrane region" description="Helical" evidence="1">
    <location>
        <begin position="167"/>
        <end position="194"/>
    </location>
</feature>
<gene>
    <name evidence="2" type="ORF">GCM10007879_08440</name>
</gene>
<protein>
    <submittedName>
        <fullName evidence="2">Cell division protein FtsX</fullName>
    </submittedName>
</protein>
<evidence type="ECO:0000256" key="1">
    <source>
        <dbReference type="SAM" id="Phobius"/>
    </source>
</evidence>
<feature type="transmembrane region" description="Helical" evidence="1">
    <location>
        <begin position="227"/>
        <end position="252"/>
    </location>
</feature>
<keyword evidence="1" id="KW-1133">Transmembrane helix</keyword>
<evidence type="ECO:0000313" key="2">
    <source>
        <dbReference type="EMBL" id="GLQ16595.1"/>
    </source>
</evidence>
<dbReference type="InterPro" id="IPR004513">
    <property type="entry name" value="FtsX"/>
</dbReference>
<name>A0ABQ5UQJ4_9HYPH</name>
<feature type="transmembrane region" description="Helical" evidence="1">
    <location>
        <begin position="28"/>
        <end position="49"/>
    </location>
</feature>
<keyword evidence="2" id="KW-0132">Cell division</keyword>
<dbReference type="PANTHER" id="PTHR47755">
    <property type="entry name" value="CELL DIVISION PROTEIN FTSX"/>
    <property type="match status" value="1"/>
</dbReference>
<keyword evidence="1" id="KW-0812">Transmembrane</keyword>
<sequence length="310" mass="33204">MSLISQLLPKPKTPFPIVPRQSIAGRTLALLVAIMTFLSCVTFGAVYLVQNSTLAWSSEVGRELTIQLQPVEDEQMLSNIRTAISLAEQTPGVSRAFELTVSDSEKLLSPWLGEQFDISAFHLPRLVIVQLGDPSLFDLEALTAKLTDAVPEATIDTHELWQQQLNAMAGTVVLSGTLALILILTATVLAIVFATGGAMATNREIVDVLHFIGASDTYIAGAFQERFLAIGLQGGLVGGACSIVFFFVASTITNAILPDQSATQVELLFGQFTLGWLGLLGLILTVVTIAILTAITSRVTVHRFLAQIAP</sequence>
<feature type="transmembrane region" description="Helical" evidence="1">
    <location>
        <begin position="272"/>
        <end position="295"/>
    </location>
</feature>
<comment type="caution">
    <text evidence="2">The sequence shown here is derived from an EMBL/GenBank/DDBJ whole genome shotgun (WGS) entry which is preliminary data.</text>
</comment>
<keyword evidence="2" id="KW-0131">Cell cycle</keyword>
<accession>A0ABQ5UQJ4</accession>
<dbReference type="RefSeq" id="WP_284362262.1">
    <property type="nucleotide sequence ID" value="NZ_BSNI01000002.1"/>
</dbReference>
<keyword evidence="3" id="KW-1185">Reference proteome</keyword>
<reference evidence="2" key="2">
    <citation type="submission" date="2023-01" db="EMBL/GenBank/DDBJ databases">
        <title>Draft genome sequence of Maritalea porphyrae strain NBRC 107169.</title>
        <authorList>
            <person name="Sun Q."/>
            <person name="Mori K."/>
        </authorList>
    </citation>
    <scope>NUCLEOTIDE SEQUENCE</scope>
    <source>
        <strain evidence="2">NBRC 107169</strain>
    </source>
</reference>
<evidence type="ECO:0000313" key="3">
    <source>
        <dbReference type="Proteomes" id="UP001161405"/>
    </source>
</evidence>
<keyword evidence="1" id="KW-0472">Membrane</keyword>
<dbReference type="PANTHER" id="PTHR47755:SF1">
    <property type="entry name" value="CELL DIVISION PROTEIN FTSX"/>
    <property type="match status" value="1"/>
</dbReference>
<dbReference type="EMBL" id="BSNI01000002">
    <property type="protein sequence ID" value="GLQ16595.1"/>
    <property type="molecule type" value="Genomic_DNA"/>
</dbReference>
<organism evidence="2 3">
    <name type="scientific">Maritalea porphyrae</name>
    <dbReference type="NCBI Taxonomy" id="880732"/>
    <lineage>
        <taxon>Bacteria</taxon>
        <taxon>Pseudomonadati</taxon>
        <taxon>Pseudomonadota</taxon>
        <taxon>Alphaproteobacteria</taxon>
        <taxon>Hyphomicrobiales</taxon>
        <taxon>Devosiaceae</taxon>
        <taxon>Maritalea</taxon>
    </lineage>
</organism>
<dbReference type="GO" id="GO:0051301">
    <property type="term" value="P:cell division"/>
    <property type="evidence" value="ECO:0007669"/>
    <property type="project" value="UniProtKB-KW"/>
</dbReference>